<feature type="region of interest" description="Disordered" evidence="1">
    <location>
        <begin position="1"/>
        <end position="68"/>
    </location>
</feature>
<dbReference type="AlphaFoldDB" id="A0A1U7JEC0"/>
<dbReference type="Pfam" id="PF02120">
    <property type="entry name" value="Flg_hook"/>
    <property type="match status" value="1"/>
</dbReference>
<organism evidence="3 4">
    <name type="scientific">Pseudovibrio exalbescens</name>
    <dbReference type="NCBI Taxonomy" id="197461"/>
    <lineage>
        <taxon>Bacteria</taxon>
        <taxon>Pseudomonadati</taxon>
        <taxon>Pseudomonadota</taxon>
        <taxon>Alphaproteobacteria</taxon>
        <taxon>Hyphomicrobiales</taxon>
        <taxon>Stappiaceae</taxon>
        <taxon>Pseudovibrio</taxon>
    </lineage>
</organism>
<feature type="compositionally biased region" description="Basic and acidic residues" evidence="1">
    <location>
        <begin position="36"/>
        <end position="46"/>
    </location>
</feature>
<feature type="region of interest" description="Disordered" evidence="1">
    <location>
        <begin position="131"/>
        <end position="151"/>
    </location>
</feature>
<reference evidence="3 4" key="1">
    <citation type="submission" date="2016-03" db="EMBL/GenBank/DDBJ databases">
        <title>Genome sequence of Nesiotobacter sp. nov., a moderately halophilic alphaproteobacterium isolated from the Yellow Sea, China.</title>
        <authorList>
            <person name="Zhang G."/>
            <person name="Zhang R."/>
        </authorList>
    </citation>
    <scope>NUCLEOTIDE SEQUENCE [LARGE SCALE GENOMIC DNA]</scope>
    <source>
        <strain evidence="3 4">WB1-6</strain>
    </source>
</reference>
<feature type="domain" description="Flagellar hook-length control protein-like C-terminal" evidence="2">
    <location>
        <begin position="327"/>
        <end position="396"/>
    </location>
</feature>
<gene>
    <name evidence="3" type="ORF">A3843_15280</name>
</gene>
<feature type="compositionally biased region" description="Gly residues" evidence="1">
    <location>
        <begin position="419"/>
        <end position="433"/>
    </location>
</feature>
<dbReference type="STRING" id="197461.A3843_15280"/>
<dbReference type="CDD" id="cd17470">
    <property type="entry name" value="T3SS_Flik_C"/>
    <property type="match status" value="1"/>
</dbReference>
<feature type="compositionally biased region" description="Basic and acidic residues" evidence="1">
    <location>
        <begin position="449"/>
        <end position="477"/>
    </location>
</feature>
<feature type="region of interest" description="Disordered" evidence="1">
    <location>
        <begin position="211"/>
        <end position="230"/>
    </location>
</feature>
<dbReference type="InterPro" id="IPR038610">
    <property type="entry name" value="FliK-like_C_sf"/>
</dbReference>
<name>A0A1U7JEC0_9HYPH</name>
<sequence>MTPGMSGGAKTPKGGSGDAAETQARSGEFTALFEKLGGKGKEHALPGRDGGQNALAANEKGGAAQGLPTSEEMQTALKQLLEQNPEGKTAAKAVKNPENAPEVLLSKLAAGEELEPGAEKALKRLLALAGDETGGDASEAAESTDVSAANQTGSAQATAAQTAAGLVVALNAAQANQGQMQGQAGAVVGATLPRASGQTMETGKTVDLQTATAAGEGSKLGKATPIPGEGVAKPVADQVAAGQGKVMPSNTAEEMRVDPNAGTKPSVGEAEVSPEAKDVKVLKAETHFMPTSDLKGPSRQVAEGVMRADGGLNDPAKLVRELSQAAQNSKSATPVKTLEIQLRPENLGTVRVSMQLSGDALEITMTASSKEAAEQLQRDSLALTKVLRDAGYRTDSGNLTINVRNDVSDQVRQHLSGQGDRGMGDRAGSGDGRQGGDARGGDGHPNQNGREKAFQEGRGRDARSGVDAADLRDGIYL</sequence>
<dbReference type="InterPro" id="IPR021136">
    <property type="entry name" value="Flagellar_hook_control-like_C"/>
</dbReference>
<dbReference type="Proteomes" id="UP000185783">
    <property type="component" value="Unassembled WGS sequence"/>
</dbReference>
<accession>A0A1U7JEC0</accession>
<feature type="region of interest" description="Disordered" evidence="1">
    <location>
        <begin position="239"/>
        <end position="274"/>
    </location>
</feature>
<protein>
    <recommendedName>
        <fullName evidence="2">Flagellar hook-length control protein-like C-terminal domain-containing protein</fullName>
    </recommendedName>
</protein>
<evidence type="ECO:0000256" key="1">
    <source>
        <dbReference type="SAM" id="MobiDB-lite"/>
    </source>
</evidence>
<feature type="region of interest" description="Disordered" evidence="1">
    <location>
        <begin position="406"/>
        <end position="477"/>
    </location>
</feature>
<evidence type="ECO:0000259" key="2">
    <source>
        <dbReference type="Pfam" id="PF02120"/>
    </source>
</evidence>
<evidence type="ECO:0000313" key="3">
    <source>
        <dbReference type="EMBL" id="OKL43089.1"/>
    </source>
</evidence>
<proteinExistence type="predicted"/>
<evidence type="ECO:0000313" key="4">
    <source>
        <dbReference type="Proteomes" id="UP000185783"/>
    </source>
</evidence>
<keyword evidence="4" id="KW-1185">Reference proteome</keyword>
<dbReference type="Gene3D" id="3.30.750.140">
    <property type="match status" value="1"/>
</dbReference>
<comment type="caution">
    <text evidence="3">The sequence shown here is derived from an EMBL/GenBank/DDBJ whole genome shotgun (WGS) entry which is preliminary data.</text>
</comment>
<dbReference type="EMBL" id="LVVZ01000022">
    <property type="protein sequence ID" value="OKL43089.1"/>
    <property type="molecule type" value="Genomic_DNA"/>
</dbReference>